<reference evidence="1 2" key="1">
    <citation type="journal article" date="2019" name="Front. Microbiol.">
        <title>Ammonia Oxidation by the Arctic Terrestrial Thaumarchaeote Candidatus Nitrosocosmicus arcticus Is Stimulated by Increasing Temperatures.</title>
        <authorList>
            <person name="Alves R.J.E."/>
            <person name="Kerou M."/>
            <person name="Zappe A."/>
            <person name="Bittner R."/>
            <person name="Abby S.S."/>
            <person name="Schmidt H.A."/>
            <person name="Pfeifer K."/>
            <person name="Schleper C."/>
        </authorList>
    </citation>
    <scope>NUCLEOTIDE SEQUENCE [LARGE SCALE GENOMIC DNA]</scope>
    <source>
        <strain evidence="1 2">Kfb</strain>
    </source>
</reference>
<dbReference type="EMBL" id="VOAH01000008">
    <property type="protein sequence ID" value="TVP40372.1"/>
    <property type="molecule type" value="Genomic_DNA"/>
</dbReference>
<dbReference type="RefSeq" id="WP_144731588.1">
    <property type="nucleotide sequence ID" value="NZ_ML675584.1"/>
</dbReference>
<dbReference type="AlphaFoldDB" id="A0A557SUT7"/>
<proteinExistence type="predicted"/>
<name>A0A557SUT7_9ARCH</name>
<dbReference type="InterPro" id="IPR038143">
    <property type="entry name" value="NigD-like_C_dom_sf"/>
</dbReference>
<comment type="caution">
    <text evidence="1">The sequence shown here is derived from an EMBL/GenBank/DDBJ whole genome shotgun (WGS) entry which is preliminary data.</text>
</comment>
<accession>A0A557SUT7</accession>
<dbReference type="Proteomes" id="UP000315289">
    <property type="component" value="Unassembled WGS sequence"/>
</dbReference>
<sequence>MHPPISTKEKKMLMILNSDEIKELNKAPFTIKSIELVGNEIEIKVSYIGGCKTHEFILVADKFLDLQPTRIHLNLSHDDNGDKCKRIVTDNLVFDLSPLAKVIPPFKQKEAIKLVIGDKIIEFDPT</sequence>
<organism evidence="1 2">
    <name type="scientific">Candidatus Nitrosocosmicus arcticus</name>
    <dbReference type="NCBI Taxonomy" id="2035267"/>
    <lineage>
        <taxon>Archaea</taxon>
        <taxon>Nitrososphaerota</taxon>
        <taxon>Nitrososphaeria</taxon>
        <taxon>Nitrososphaerales</taxon>
        <taxon>Nitrososphaeraceae</taxon>
        <taxon>Candidatus Nitrosocosmicus</taxon>
    </lineage>
</organism>
<evidence type="ECO:0000313" key="1">
    <source>
        <dbReference type="EMBL" id="TVP40372.1"/>
    </source>
</evidence>
<gene>
    <name evidence="1" type="ORF">NARC_80100</name>
</gene>
<dbReference type="Gene3D" id="2.60.40.2370">
    <property type="entry name" value="NigD-like, C-terminal beta sandwich domain"/>
    <property type="match status" value="1"/>
</dbReference>
<evidence type="ECO:0000313" key="2">
    <source>
        <dbReference type="Proteomes" id="UP000315289"/>
    </source>
</evidence>
<keyword evidence="2" id="KW-1185">Reference proteome</keyword>
<protein>
    <submittedName>
        <fullName evidence="1">Uncharacterized protein</fullName>
    </submittedName>
</protein>